<dbReference type="EC" id="2.7.7.65" evidence="2"/>
<feature type="transmembrane region" description="Helical" evidence="4">
    <location>
        <begin position="77"/>
        <end position="98"/>
    </location>
</feature>
<keyword evidence="7" id="KW-1185">Reference proteome</keyword>
<reference evidence="6" key="1">
    <citation type="submission" date="2020-12" db="EMBL/GenBank/DDBJ databases">
        <title>Marinomonas arctica sp. nov., a psychrotolerant bacterium isolated from the Arctic.</title>
        <authorList>
            <person name="Zhang Y."/>
        </authorList>
    </citation>
    <scope>NUCLEOTIDE SEQUENCE</scope>
    <source>
        <strain evidence="6">C1424</strain>
    </source>
</reference>
<dbReference type="EMBL" id="JAEMNX010000008">
    <property type="protein sequence ID" value="MBJ7537692.1"/>
    <property type="molecule type" value="Genomic_DNA"/>
</dbReference>
<feature type="transmembrane region" description="Helical" evidence="4">
    <location>
        <begin position="104"/>
        <end position="120"/>
    </location>
</feature>
<organism evidence="6 7">
    <name type="scientific">Marinomonas transparens</name>
    <dbReference type="NCBI Taxonomy" id="2795388"/>
    <lineage>
        <taxon>Bacteria</taxon>
        <taxon>Pseudomonadati</taxon>
        <taxon>Pseudomonadota</taxon>
        <taxon>Gammaproteobacteria</taxon>
        <taxon>Oceanospirillales</taxon>
        <taxon>Oceanospirillaceae</taxon>
        <taxon>Marinomonas</taxon>
    </lineage>
</organism>
<proteinExistence type="predicted"/>
<dbReference type="NCBIfam" id="TIGR00254">
    <property type="entry name" value="GGDEF"/>
    <property type="match status" value="1"/>
</dbReference>
<dbReference type="PANTHER" id="PTHR45138">
    <property type="entry name" value="REGULATORY COMPONENTS OF SENSORY TRANSDUCTION SYSTEM"/>
    <property type="match status" value="1"/>
</dbReference>
<dbReference type="Pfam" id="PF00990">
    <property type="entry name" value="GGDEF"/>
    <property type="match status" value="1"/>
</dbReference>
<feature type="domain" description="GGDEF" evidence="5">
    <location>
        <begin position="225"/>
        <end position="359"/>
    </location>
</feature>
<protein>
    <recommendedName>
        <fullName evidence="2">diguanylate cyclase</fullName>
        <ecNumber evidence="2">2.7.7.65</ecNumber>
    </recommendedName>
</protein>
<accession>A0A934JST6</accession>
<dbReference type="Proteomes" id="UP000628710">
    <property type="component" value="Unassembled WGS sequence"/>
</dbReference>
<dbReference type="InterPro" id="IPR043128">
    <property type="entry name" value="Rev_trsase/Diguanyl_cyclase"/>
</dbReference>
<evidence type="ECO:0000313" key="7">
    <source>
        <dbReference type="Proteomes" id="UP000628710"/>
    </source>
</evidence>
<dbReference type="InterPro" id="IPR000160">
    <property type="entry name" value="GGDEF_dom"/>
</dbReference>
<feature type="transmembrane region" description="Helical" evidence="4">
    <location>
        <begin position="127"/>
        <end position="147"/>
    </location>
</feature>
<evidence type="ECO:0000256" key="1">
    <source>
        <dbReference type="ARBA" id="ARBA00001946"/>
    </source>
</evidence>
<dbReference type="Gene3D" id="3.30.70.270">
    <property type="match status" value="1"/>
</dbReference>
<evidence type="ECO:0000256" key="3">
    <source>
        <dbReference type="ARBA" id="ARBA00034247"/>
    </source>
</evidence>
<dbReference type="AlphaFoldDB" id="A0A934JST6"/>
<keyword evidence="4" id="KW-1133">Transmembrane helix</keyword>
<dbReference type="InterPro" id="IPR050469">
    <property type="entry name" value="Diguanylate_Cyclase"/>
</dbReference>
<gene>
    <name evidence="6" type="ORF">I8J31_08420</name>
</gene>
<dbReference type="PROSITE" id="PS50887">
    <property type="entry name" value="GGDEF"/>
    <property type="match status" value="1"/>
</dbReference>
<feature type="transmembrane region" description="Helical" evidence="4">
    <location>
        <begin position="53"/>
        <end position="70"/>
    </location>
</feature>
<evidence type="ECO:0000259" key="5">
    <source>
        <dbReference type="PROSITE" id="PS50887"/>
    </source>
</evidence>
<evidence type="ECO:0000256" key="4">
    <source>
        <dbReference type="SAM" id="Phobius"/>
    </source>
</evidence>
<feature type="transmembrane region" description="Helical" evidence="4">
    <location>
        <begin position="28"/>
        <end position="47"/>
    </location>
</feature>
<sequence length="362" mass="41006">MKKIQKNFLYTDLAEEYSNDLNQKRMVGFSYLFFCSINLIVIVIFVIRQTSPIVLFCFLALLLGLLGLRLNFKGKLFWAQIMLPIIAMLELSILSLFYFGTGSALHWFLIDFIIYALAVFRSDQRVLKYGTALCTVSVFWVCEFMGAEKGLYLSAQDQKVALFLVFLCSSFAVAVIVSMVVNRLRTVNEHLRILTEKDELTGLSNRRKVLADADDIFADSIVQQDSCVFAIIDLDHFKRINDTYGHDAGDLVLVKVSETMAAVVRDQDEIGRYGEEEFIVIMRKVTLKQAEAVMERIRTAVENMFVETEQGIVIPVTISIGLSTMEPGVSRFEEVLAQASKALYVAKRNGRNRIAIESSFQD</sequence>
<evidence type="ECO:0000256" key="2">
    <source>
        <dbReference type="ARBA" id="ARBA00012528"/>
    </source>
</evidence>
<comment type="caution">
    <text evidence="6">The sequence shown here is derived from an EMBL/GenBank/DDBJ whole genome shotgun (WGS) entry which is preliminary data.</text>
</comment>
<dbReference type="InterPro" id="IPR029787">
    <property type="entry name" value="Nucleotide_cyclase"/>
</dbReference>
<dbReference type="CDD" id="cd01949">
    <property type="entry name" value="GGDEF"/>
    <property type="match status" value="1"/>
</dbReference>
<dbReference type="SUPFAM" id="SSF55073">
    <property type="entry name" value="Nucleotide cyclase"/>
    <property type="match status" value="1"/>
</dbReference>
<keyword evidence="4" id="KW-0812">Transmembrane</keyword>
<keyword evidence="4" id="KW-0472">Membrane</keyword>
<feature type="transmembrane region" description="Helical" evidence="4">
    <location>
        <begin position="159"/>
        <end position="181"/>
    </location>
</feature>
<dbReference type="FunFam" id="3.30.70.270:FF:000001">
    <property type="entry name" value="Diguanylate cyclase domain protein"/>
    <property type="match status" value="1"/>
</dbReference>
<comment type="catalytic activity">
    <reaction evidence="3">
        <text>2 GTP = 3',3'-c-di-GMP + 2 diphosphate</text>
        <dbReference type="Rhea" id="RHEA:24898"/>
        <dbReference type="ChEBI" id="CHEBI:33019"/>
        <dbReference type="ChEBI" id="CHEBI:37565"/>
        <dbReference type="ChEBI" id="CHEBI:58805"/>
        <dbReference type="EC" id="2.7.7.65"/>
    </reaction>
</comment>
<dbReference type="SMART" id="SM00267">
    <property type="entry name" value="GGDEF"/>
    <property type="match status" value="1"/>
</dbReference>
<dbReference type="PANTHER" id="PTHR45138:SF9">
    <property type="entry name" value="DIGUANYLATE CYCLASE DGCM-RELATED"/>
    <property type="match status" value="1"/>
</dbReference>
<evidence type="ECO:0000313" key="6">
    <source>
        <dbReference type="EMBL" id="MBJ7537692.1"/>
    </source>
</evidence>
<dbReference type="GO" id="GO:0052621">
    <property type="term" value="F:diguanylate cyclase activity"/>
    <property type="evidence" value="ECO:0007669"/>
    <property type="project" value="UniProtKB-EC"/>
</dbReference>
<comment type="cofactor">
    <cofactor evidence="1">
        <name>Mg(2+)</name>
        <dbReference type="ChEBI" id="CHEBI:18420"/>
    </cofactor>
</comment>
<name>A0A934JST6_9GAMM</name>